<dbReference type="Pfam" id="PF13231">
    <property type="entry name" value="PMT_2"/>
    <property type="match status" value="1"/>
</dbReference>
<dbReference type="Pfam" id="PF24878">
    <property type="entry name" value="YkcB_C"/>
    <property type="match status" value="1"/>
</dbReference>
<evidence type="ECO:0000256" key="6">
    <source>
        <dbReference type="ARBA" id="ARBA00022989"/>
    </source>
</evidence>
<keyword evidence="2" id="KW-1003">Cell membrane</keyword>
<reference evidence="12 13" key="1">
    <citation type="submission" date="2022-05" db="EMBL/GenBank/DDBJ databases">
        <title>Sporolactobacillus sp nov CPB3-1, isolated from tree bark (Mangifera indica L.).</title>
        <authorList>
            <person name="Phuengjayaem S."/>
            <person name="Tanasupawat S."/>
        </authorList>
    </citation>
    <scope>NUCLEOTIDE SEQUENCE [LARGE SCALE GENOMIC DNA]</scope>
    <source>
        <strain evidence="12 13">CPB3-1</strain>
    </source>
</reference>
<gene>
    <name evidence="12" type="ORF">M3N64_01155</name>
</gene>
<dbReference type="InterPro" id="IPR050297">
    <property type="entry name" value="LipidA_mod_glycosyltrf_83"/>
</dbReference>
<dbReference type="RefSeq" id="WP_249095899.1">
    <property type="nucleotide sequence ID" value="NZ_JAMAST010000001.1"/>
</dbReference>
<evidence type="ECO:0000256" key="1">
    <source>
        <dbReference type="ARBA" id="ARBA00004651"/>
    </source>
</evidence>
<comment type="caution">
    <text evidence="12">The sequence shown here is derived from an EMBL/GenBank/DDBJ whole genome shotgun (WGS) entry which is preliminary data.</text>
</comment>
<keyword evidence="13" id="KW-1185">Reference proteome</keyword>
<feature type="compositionally biased region" description="Polar residues" evidence="8">
    <location>
        <begin position="276"/>
        <end position="307"/>
    </location>
</feature>
<evidence type="ECO:0000313" key="13">
    <source>
        <dbReference type="Proteomes" id="UP001203004"/>
    </source>
</evidence>
<organism evidence="12 13">
    <name type="scientific">Sporolactobacillus mangiferae</name>
    <dbReference type="NCBI Taxonomy" id="2940498"/>
    <lineage>
        <taxon>Bacteria</taxon>
        <taxon>Bacillati</taxon>
        <taxon>Bacillota</taxon>
        <taxon>Bacilli</taxon>
        <taxon>Bacillales</taxon>
        <taxon>Sporolactobacillaceae</taxon>
        <taxon>Sporolactobacillus</taxon>
    </lineage>
</organism>
<feature type="compositionally biased region" description="Low complexity" evidence="8">
    <location>
        <begin position="571"/>
        <end position="584"/>
    </location>
</feature>
<feature type="transmembrane region" description="Helical" evidence="9">
    <location>
        <begin position="377"/>
        <end position="394"/>
    </location>
</feature>
<evidence type="ECO:0000256" key="5">
    <source>
        <dbReference type="ARBA" id="ARBA00022692"/>
    </source>
</evidence>
<dbReference type="PANTHER" id="PTHR33908">
    <property type="entry name" value="MANNOSYLTRANSFERASE YKCB-RELATED"/>
    <property type="match status" value="1"/>
</dbReference>
<feature type="domain" description="Glycosyltransferase RgtA/B/C/D-like" evidence="10">
    <location>
        <begin position="65"/>
        <end position="223"/>
    </location>
</feature>
<feature type="transmembrane region" description="Helical" evidence="9">
    <location>
        <begin position="458"/>
        <end position="478"/>
    </location>
</feature>
<feature type="transmembrane region" description="Helical" evidence="9">
    <location>
        <begin position="433"/>
        <end position="452"/>
    </location>
</feature>
<accession>A0ABT0M6T3</accession>
<feature type="transmembrane region" description="Helical" evidence="9">
    <location>
        <begin position="206"/>
        <end position="226"/>
    </location>
</feature>
<evidence type="ECO:0000256" key="3">
    <source>
        <dbReference type="ARBA" id="ARBA00022676"/>
    </source>
</evidence>
<proteinExistence type="predicted"/>
<feature type="domain" description="Putative mannosyltransferase YkcA/B-like C-terminal" evidence="11">
    <location>
        <begin position="603"/>
        <end position="688"/>
    </location>
</feature>
<feature type="compositionally biased region" description="Low complexity" evidence="8">
    <location>
        <begin position="696"/>
        <end position="713"/>
    </location>
</feature>
<feature type="transmembrane region" description="Helical" evidence="9">
    <location>
        <begin position="346"/>
        <end position="365"/>
    </location>
</feature>
<dbReference type="EMBL" id="JAMAST010000001">
    <property type="protein sequence ID" value="MCL1630560.1"/>
    <property type="molecule type" value="Genomic_DNA"/>
</dbReference>
<sequence length="720" mass="77751">MNLFKNRRVDFYLIAVIVFSGFMNFFLLNKADTNEYYTVAVKSMMKNFHNFFYASFDPAGFITVDKPPVALWLQAISAKLLGFSNFSVLLPEAAAAVLSTVLVYQMVKHKAGKLAAFISGMTMSVTPIFIAITRTNNMDSILILCLVIAAWAVLKAVSTTKFRWLLLSVAMIGIGFNVKMFEAFMIVPAIYLLYWIAMKVNWKKKVLHLLAATIVLAGISLSWAIIVDSVPASKRPYVGGSQTNSVLELAFGYNGVSRLTGQQGGGQKSGTLPKMSDSNQMESGTQSSDNQQGMPNMNATSGENNNSGDGMGAAAPGGMRGNQGGMFGTGSAGPLRLFSKELSGQASWLLPFVLFAVIAIAADWFRLRKLDDKHRFTIFWLAWLIPAMIFFSIAGFFHQYYLSLMAPPIAALVGIGFSYLWRDFSDPDHSWRGYLLPIAFGSTLLFEAVIFYQNSIGTIWTVLLIAGGILTLGFGIVWRSAERKIQGAVAGTSLFIMLLAPLYWTLPSTFNQTGSSTPIAGPSDTQSGMGGMGGRQMNGQRPSGFSGNGAAGPGGGQSEAPSMGGNFGAPQGNTGSSQGQSSSNNEKRIVRRGGMGEQVNTKLLTYLRKHYNGEKFILAVPSAQSAYSIMMKTNYAVMAMGGFGGSDPALTVSKLEKMVKAGEINYFLISENGRGGQNTAVTNWIKKHCTKVKTSEWSSSSSSGSQIGPEGQSTLYVYNK</sequence>
<feature type="transmembrane region" description="Helical" evidence="9">
    <location>
        <begin position="140"/>
        <end position="158"/>
    </location>
</feature>
<evidence type="ECO:0000259" key="11">
    <source>
        <dbReference type="Pfam" id="PF24878"/>
    </source>
</evidence>
<evidence type="ECO:0000256" key="9">
    <source>
        <dbReference type="SAM" id="Phobius"/>
    </source>
</evidence>
<keyword evidence="4" id="KW-0808">Transferase</keyword>
<feature type="compositionally biased region" description="Gly residues" evidence="8">
    <location>
        <begin position="546"/>
        <end position="557"/>
    </location>
</feature>
<feature type="transmembrane region" description="Helical" evidence="9">
    <location>
        <begin position="114"/>
        <end position="133"/>
    </location>
</feature>
<feature type="transmembrane region" description="Helical" evidence="9">
    <location>
        <begin position="485"/>
        <end position="506"/>
    </location>
</feature>
<evidence type="ECO:0000256" key="8">
    <source>
        <dbReference type="SAM" id="MobiDB-lite"/>
    </source>
</evidence>
<feature type="region of interest" description="Disordered" evidence="8">
    <location>
        <begin position="696"/>
        <end position="720"/>
    </location>
</feature>
<keyword evidence="3" id="KW-0328">Glycosyltransferase</keyword>
<dbReference type="PANTHER" id="PTHR33908:SF3">
    <property type="entry name" value="UNDECAPRENYL PHOSPHATE-ALPHA-4-AMINO-4-DEOXY-L-ARABINOSE ARABINOSYL TRANSFERASE"/>
    <property type="match status" value="1"/>
</dbReference>
<feature type="transmembrane region" description="Helical" evidence="9">
    <location>
        <begin position="164"/>
        <end position="194"/>
    </location>
</feature>
<keyword evidence="6 9" id="KW-1133">Transmembrane helix</keyword>
<dbReference type="InterPro" id="IPR038731">
    <property type="entry name" value="RgtA/B/C-like"/>
</dbReference>
<feature type="region of interest" description="Disordered" evidence="8">
    <location>
        <begin position="261"/>
        <end position="325"/>
    </location>
</feature>
<keyword evidence="7 9" id="KW-0472">Membrane</keyword>
<feature type="compositionally biased region" description="Polar residues" evidence="8">
    <location>
        <begin position="514"/>
        <end position="527"/>
    </location>
</feature>
<feature type="transmembrane region" description="Helical" evidence="9">
    <location>
        <begin position="400"/>
        <end position="421"/>
    </location>
</feature>
<dbReference type="Proteomes" id="UP001203004">
    <property type="component" value="Unassembled WGS sequence"/>
</dbReference>
<dbReference type="InterPro" id="IPR056785">
    <property type="entry name" value="YkcA/B-like_C"/>
</dbReference>
<comment type="subcellular location">
    <subcellularLocation>
        <location evidence="1">Cell membrane</location>
        <topology evidence="1">Multi-pass membrane protein</topology>
    </subcellularLocation>
</comment>
<feature type="transmembrane region" description="Helical" evidence="9">
    <location>
        <begin position="12"/>
        <end position="31"/>
    </location>
</feature>
<feature type="region of interest" description="Disordered" evidence="8">
    <location>
        <begin position="514"/>
        <end position="595"/>
    </location>
</feature>
<evidence type="ECO:0000259" key="10">
    <source>
        <dbReference type="Pfam" id="PF13231"/>
    </source>
</evidence>
<evidence type="ECO:0000313" key="12">
    <source>
        <dbReference type="EMBL" id="MCL1630560.1"/>
    </source>
</evidence>
<evidence type="ECO:0000256" key="7">
    <source>
        <dbReference type="ARBA" id="ARBA00023136"/>
    </source>
</evidence>
<evidence type="ECO:0000256" key="2">
    <source>
        <dbReference type="ARBA" id="ARBA00022475"/>
    </source>
</evidence>
<feature type="transmembrane region" description="Helical" evidence="9">
    <location>
        <begin position="80"/>
        <end position="102"/>
    </location>
</feature>
<evidence type="ECO:0000256" key="4">
    <source>
        <dbReference type="ARBA" id="ARBA00022679"/>
    </source>
</evidence>
<protein>
    <submittedName>
        <fullName evidence="12">Glycosyltransferase family 39 protein</fullName>
    </submittedName>
</protein>
<name>A0ABT0M6T3_9BACL</name>
<keyword evidence="5 9" id="KW-0812">Transmembrane</keyword>